<protein>
    <submittedName>
        <fullName evidence="1">Uncharacterized protein</fullName>
    </submittedName>
</protein>
<accession>A0A0D2KEK4</accession>
<dbReference type="GeneID" id="25731204"/>
<dbReference type="AlphaFoldDB" id="A0A0D2KEK4"/>
<organism evidence="1 2">
    <name type="scientific">Monoraphidium neglectum</name>
    <dbReference type="NCBI Taxonomy" id="145388"/>
    <lineage>
        <taxon>Eukaryota</taxon>
        <taxon>Viridiplantae</taxon>
        <taxon>Chlorophyta</taxon>
        <taxon>core chlorophytes</taxon>
        <taxon>Chlorophyceae</taxon>
        <taxon>CS clade</taxon>
        <taxon>Sphaeropleales</taxon>
        <taxon>Selenastraceae</taxon>
        <taxon>Monoraphidium</taxon>
    </lineage>
</organism>
<dbReference type="RefSeq" id="XP_013893268.1">
    <property type="nucleotide sequence ID" value="XM_014037814.1"/>
</dbReference>
<proteinExistence type="predicted"/>
<dbReference type="EMBL" id="KK104216">
    <property type="protein sequence ID" value="KIY94248.1"/>
    <property type="molecule type" value="Genomic_DNA"/>
</dbReference>
<dbReference type="Proteomes" id="UP000054498">
    <property type="component" value="Unassembled WGS sequence"/>
</dbReference>
<dbReference type="KEGG" id="mng:MNEG_13714"/>
<sequence length="100" mass="9772">MQRGQSLLRLLRQSKALGSAGAGPAAAHTAPCCCSAPLGFARGGDAGSAPSTSSRPFLADGGFALAAWRGVATKRRAAGSTSVKAVQLNSLSDAAGASAD</sequence>
<gene>
    <name evidence="1" type="ORF">MNEG_13714</name>
</gene>
<evidence type="ECO:0000313" key="2">
    <source>
        <dbReference type="Proteomes" id="UP000054498"/>
    </source>
</evidence>
<feature type="non-terminal residue" evidence="1">
    <location>
        <position position="100"/>
    </location>
</feature>
<evidence type="ECO:0000313" key="1">
    <source>
        <dbReference type="EMBL" id="KIY94248.1"/>
    </source>
</evidence>
<keyword evidence="2" id="KW-1185">Reference proteome</keyword>
<name>A0A0D2KEK4_9CHLO</name>
<reference evidence="1 2" key="1">
    <citation type="journal article" date="2013" name="BMC Genomics">
        <title>Reconstruction of the lipid metabolism for the microalga Monoraphidium neglectum from its genome sequence reveals characteristics suitable for biofuel production.</title>
        <authorList>
            <person name="Bogen C."/>
            <person name="Al-Dilaimi A."/>
            <person name="Albersmeier A."/>
            <person name="Wichmann J."/>
            <person name="Grundmann M."/>
            <person name="Rupp O."/>
            <person name="Lauersen K.J."/>
            <person name="Blifernez-Klassen O."/>
            <person name="Kalinowski J."/>
            <person name="Goesmann A."/>
            <person name="Mussgnug J.H."/>
            <person name="Kruse O."/>
        </authorList>
    </citation>
    <scope>NUCLEOTIDE SEQUENCE [LARGE SCALE GENOMIC DNA]</scope>
    <source>
        <strain evidence="1 2">SAG 48.87</strain>
    </source>
</reference>